<sequence>MTANGAPIPNVNFFEKWMPDKVPQRTEVQINYDKVMKELEEEAAKKAAKGADPTGIGSNVSRLQLIEDSKNFAREELEKHVKFLKDGGIKKPLDDNGFGGGKYKPDVISAGVDITTVGGKNPKISFGYNGAREGQFNPSVMELHPDLKKVCARNKKES</sequence>
<accession>A0A7X2YYS5</accession>
<proteinExistence type="predicted"/>
<dbReference type="OrthoDB" id="2974708at2"/>
<evidence type="ECO:0000313" key="1">
    <source>
        <dbReference type="EMBL" id="MUG44315.1"/>
    </source>
</evidence>
<dbReference type="RefSeq" id="WP_155609709.1">
    <property type="nucleotide sequence ID" value="NZ_WNZW01000001.1"/>
</dbReference>
<organism evidence="1 2">
    <name type="scientific">Paenibacillus woosongensis</name>
    <dbReference type="NCBI Taxonomy" id="307580"/>
    <lineage>
        <taxon>Bacteria</taxon>
        <taxon>Bacillati</taxon>
        <taxon>Bacillota</taxon>
        <taxon>Bacilli</taxon>
        <taxon>Bacillales</taxon>
        <taxon>Paenibacillaceae</taxon>
        <taxon>Paenibacillus</taxon>
    </lineage>
</organism>
<evidence type="ECO:0000313" key="2">
    <source>
        <dbReference type="Proteomes" id="UP000447876"/>
    </source>
</evidence>
<dbReference type="AlphaFoldDB" id="A0A7X2YYS5"/>
<comment type="caution">
    <text evidence="1">The sequence shown here is derived from an EMBL/GenBank/DDBJ whole genome shotgun (WGS) entry which is preliminary data.</text>
</comment>
<name>A0A7X2YYS5_9BACL</name>
<dbReference type="EMBL" id="WNZW01000001">
    <property type="protein sequence ID" value="MUG44315.1"/>
    <property type="molecule type" value="Genomic_DNA"/>
</dbReference>
<protein>
    <submittedName>
        <fullName evidence="1">Uncharacterized protein</fullName>
    </submittedName>
</protein>
<dbReference type="Proteomes" id="UP000447876">
    <property type="component" value="Unassembled WGS sequence"/>
</dbReference>
<reference evidence="1 2" key="1">
    <citation type="submission" date="2019-11" db="EMBL/GenBank/DDBJ databases">
        <title>Draft genome sequences of five Paenibacillus species of dairy origin.</title>
        <authorList>
            <person name="Olajide A.M."/>
            <person name="Chen S."/>
            <person name="Lapointe G."/>
        </authorList>
    </citation>
    <scope>NUCLEOTIDE SEQUENCE [LARGE SCALE GENOMIC DNA]</scope>
    <source>
        <strain evidence="1 2">12CR55</strain>
    </source>
</reference>
<gene>
    <name evidence="1" type="ORF">GNP95_04805</name>
</gene>